<dbReference type="Gene3D" id="1.10.4160.10">
    <property type="entry name" value="Hydantoin permease"/>
    <property type="match status" value="1"/>
</dbReference>
<evidence type="ECO:0000256" key="1">
    <source>
        <dbReference type="ARBA" id="ARBA00004141"/>
    </source>
</evidence>
<accession>A0A8H4PPU0</accession>
<evidence type="ECO:0000256" key="4">
    <source>
        <dbReference type="ARBA" id="ARBA00022989"/>
    </source>
</evidence>
<feature type="transmembrane region" description="Helical" evidence="6">
    <location>
        <begin position="164"/>
        <end position="183"/>
    </location>
</feature>
<evidence type="ECO:0000256" key="5">
    <source>
        <dbReference type="ARBA" id="ARBA00023136"/>
    </source>
</evidence>
<feature type="transmembrane region" description="Helical" evidence="6">
    <location>
        <begin position="41"/>
        <end position="60"/>
    </location>
</feature>
<protein>
    <recommendedName>
        <fullName evidence="9">NCS1 nucleoside transporter family protein</fullName>
    </recommendedName>
</protein>
<dbReference type="GO" id="GO:0015205">
    <property type="term" value="F:nucleobase transmembrane transporter activity"/>
    <property type="evidence" value="ECO:0007669"/>
    <property type="project" value="TreeGrafter"/>
</dbReference>
<comment type="caution">
    <text evidence="7">The sequence shown here is derived from an EMBL/GenBank/DDBJ whole genome shotgun (WGS) entry which is preliminary data.</text>
</comment>
<name>A0A8H4PPU0_9HYPO</name>
<evidence type="ECO:0000256" key="6">
    <source>
        <dbReference type="SAM" id="Phobius"/>
    </source>
</evidence>
<gene>
    <name evidence="7" type="ORF">G6O67_004595</name>
</gene>
<keyword evidence="5 6" id="KW-0472">Membrane</keyword>
<evidence type="ECO:0000256" key="3">
    <source>
        <dbReference type="ARBA" id="ARBA00022692"/>
    </source>
</evidence>
<dbReference type="OrthoDB" id="2018619at2759"/>
<keyword evidence="8" id="KW-1185">Reference proteome</keyword>
<dbReference type="PANTHER" id="PTHR30618:SF4">
    <property type="entry name" value="ALLANTOIN PERMEASE"/>
    <property type="match status" value="1"/>
</dbReference>
<feature type="transmembrane region" description="Helical" evidence="6">
    <location>
        <begin position="190"/>
        <end position="212"/>
    </location>
</feature>
<dbReference type="Pfam" id="PF02133">
    <property type="entry name" value="Transp_cyt_pur"/>
    <property type="match status" value="1"/>
</dbReference>
<dbReference type="AlphaFoldDB" id="A0A8H4PPU0"/>
<proteinExistence type="inferred from homology"/>
<feature type="transmembrane region" description="Helical" evidence="6">
    <location>
        <begin position="397"/>
        <end position="419"/>
    </location>
</feature>
<evidence type="ECO:0000313" key="7">
    <source>
        <dbReference type="EMBL" id="KAF4508182.1"/>
    </source>
</evidence>
<dbReference type="PANTHER" id="PTHR30618">
    <property type="entry name" value="NCS1 FAMILY PURINE/PYRIMIDINE TRANSPORTER"/>
    <property type="match status" value="1"/>
</dbReference>
<dbReference type="CDD" id="cd11482">
    <property type="entry name" value="SLC-NCS1sbd_NRT1-like"/>
    <property type="match status" value="1"/>
</dbReference>
<feature type="transmembrane region" description="Helical" evidence="6">
    <location>
        <begin position="123"/>
        <end position="144"/>
    </location>
</feature>
<feature type="transmembrane region" description="Helical" evidence="6">
    <location>
        <begin position="66"/>
        <end position="86"/>
    </location>
</feature>
<evidence type="ECO:0000256" key="2">
    <source>
        <dbReference type="ARBA" id="ARBA00008974"/>
    </source>
</evidence>
<dbReference type="Proteomes" id="UP000557566">
    <property type="component" value="Unassembled WGS sequence"/>
</dbReference>
<evidence type="ECO:0008006" key="9">
    <source>
        <dbReference type="Google" id="ProtNLM"/>
    </source>
</evidence>
<reference evidence="7 8" key="1">
    <citation type="journal article" date="2020" name="Genome Biol. Evol.">
        <title>A new high-quality draft genome assembly of the Chinese cordyceps Ophiocordyceps sinensis.</title>
        <authorList>
            <person name="Shu R."/>
            <person name="Zhang J."/>
            <person name="Meng Q."/>
            <person name="Zhang H."/>
            <person name="Zhou G."/>
            <person name="Li M."/>
            <person name="Wu P."/>
            <person name="Zhao Y."/>
            <person name="Chen C."/>
            <person name="Qin Q."/>
        </authorList>
    </citation>
    <scope>NUCLEOTIDE SEQUENCE [LARGE SCALE GENOMIC DNA]</scope>
    <source>
        <strain evidence="7 8">IOZ07</strain>
    </source>
</reference>
<feature type="transmembrane region" description="Helical" evidence="6">
    <location>
        <begin position="242"/>
        <end position="261"/>
    </location>
</feature>
<feature type="transmembrane region" description="Helical" evidence="6">
    <location>
        <begin position="281"/>
        <end position="302"/>
    </location>
</feature>
<dbReference type="InterPro" id="IPR001248">
    <property type="entry name" value="Pur-cyt_permease"/>
</dbReference>
<dbReference type="GO" id="GO:0005886">
    <property type="term" value="C:plasma membrane"/>
    <property type="evidence" value="ECO:0007669"/>
    <property type="project" value="TreeGrafter"/>
</dbReference>
<dbReference type="EMBL" id="JAAVMX010000005">
    <property type="protein sequence ID" value="KAF4508182.1"/>
    <property type="molecule type" value="Genomic_DNA"/>
</dbReference>
<comment type="similarity">
    <text evidence="2">Belongs to the purine-cytosine permease (2.A.39) family.</text>
</comment>
<evidence type="ECO:0000313" key="8">
    <source>
        <dbReference type="Proteomes" id="UP000557566"/>
    </source>
</evidence>
<keyword evidence="4 6" id="KW-1133">Transmembrane helix</keyword>
<dbReference type="InterPro" id="IPR045225">
    <property type="entry name" value="Uracil/uridine/allantoin_perm"/>
</dbReference>
<keyword evidence="3 6" id="KW-0812">Transmembrane</keyword>
<comment type="subcellular location">
    <subcellularLocation>
        <location evidence="1">Membrane</location>
        <topology evidence="1">Multi-pass membrane protein</topology>
    </subcellularLocation>
</comment>
<organism evidence="7 8">
    <name type="scientific">Ophiocordyceps sinensis</name>
    <dbReference type="NCBI Taxonomy" id="72228"/>
    <lineage>
        <taxon>Eukaryota</taxon>
        <taxon>Fungi</taxon>
        <taxon>Dikarya</taxon>
        <taxon>Ascomycota</taxon>
        <taxon>Pezizomycotina</taxon>
        <taxon>Sordariomycetes</taxon>
        <taxon>Hypocreomycetidae</taxon>
        <taxon>Hypocreales</taxon>
        <taxon>Ophiocordycipitaceae</taxon>
        <taxon>Ophiocordyceps</taxon>
    </lineage>
</organism>
<sequence length="569" mass="62450">MGPVQLLRRLVLEEDASSLMNKDVRPCDASRRTWTRLAFHNYWLLINCTIATFLAGSSLIPLGLTWWQAIISISIGNLLVTAAILLSSLQGANYHIGFSVYSRSIWGIWGSQFAIWNRIFLSFVWYGFQAWVGGECVYLMLLSWDPRYESRITNTIPAETGMTSARLVCYVLFSVASLPFIWIRPHRLQSFFNVTSSVALAFFVVLLIWALATMGGDGFGETLAGPARAEAAPPASGSRSTAWLMVYGAMSTMGSIAAGILNQSDFSRLAKKPRDAIWGQVFSYPVYAICASVLGILVVAATQNRFGGEAVWNPPTLFERLLERDAGAGTRAAVFFAGLALCVSQLGSSIPGNALAGGIDLASLFPRYINIRRGAYMTALVSPVVNPWRLVSTAPTFLTVVSSYGVFLAPMTGMMTAHYHVICKRKLKIEDLYRGDAGGIYWYWHGFNWRAGAAWIVGVAPCLPGFIASVNGAVQVSDAATQLYYLNYLYGYFSSGIVYAALHRLFPARAIDDFVRQPMSADDLQKYYRDLWDSDPSESGGLGQNLPRCIQTEKAKAKERVPTAASSMA</sequence>